<sequence length="108" mass="10583">MFSGGGRRGTGALHLLWALPVAVLVTLGITLVAGVAACGVSGCSGGGFGRSTDLQPLAVVLVLVAGAVLAAPPALVPWTPHRAVRAGCAVVVGLGWAGFAWLSITGVL</sequence>
<name>A0A021VPX8_9CELL</name>
<evidence type="ECO:0000313" key="3">
    <source>
        <dbReference type="Proteomes" id="UP000019753"/>
    </source>
</evidence>
<evidence type="ECO:0008006" key="4">
    <source>
        <dbReference type="Google" id="ProtNLM"/>
    </source>
</evidence>
<dbReference type="Proteomes" id="UP000019753">
    <property type="component" value="Unassembled WGS sequence"/>
</dbReference>
<gene>
    <name evidence="2" type="ORF">N866_02305</name>
</gene>
<proteinExistence type="predicted"/>
<feature type="transmembrane region" description="Helical" evidence="1">
    <location>
        <begin position="12"/>
        <end position="37"/>
    </location>
</feature>
<keyword evidence="1" id="KW-0812">Transmembrane</keyword>
<evidence type="ECO:0000313" key="2">
    <source>
        <dbReference type="EMBL" id="EYR63206.1"/>
    </source>
</evidence>
<keyword evidence="1" id="KW-0472">Membrane</keyword>
<dbReference type="EMBL" id="AXCW01000115">
    <property type="protein sequence ID" value="EYR63206.1"/>
    <property type="molecule type" value="Genomic_DNA"/>
</dbReference>
<keyword evidence="1" id="KW-1133">Transmembrane helix</keyword>
<keyword evidence="3" id="KW-1185">Reference proteome</keyword>
<evidence type="ECO:0000256" key="1">
    <source>
        <dbReference type="SAM" id="Phobius"/>
    </source>
</evidence>
<feature type="transmembrane region" description="Helical" evidence="1">
    <location>
        <begin position="83"/>
        <end position="104"/>
    </location>
</feature>
<organism evidence="2 3">
    <name type="scientific">Actinotalea ferrariae CF5-4</name>
    <dbReference type="NCBI Taxonomy" id="948458"/>
    <lineage>
        <taxon>Bacteria</taxon>
        <taxon>Bacillati</taxon>
        <taxon>Actinomycetota</taxon>
        <taxon>Actinomycetes</taxon>
        <taxon>Micrococcales</taxon>
        <taxon>Cellulomonadaceae</taxon>
        <taxon>Actinotalea</taxon>
    </lineage>
</organism>
<protein>
    <recommendedName>
        <fullName evidence="4">Transmembrane protein</fullName>
    </recommendedName>
</protein>
<accession>A0A021VPX8</accession>
<comment type="caution">
    <text evidence="2">The sequence shown here is derived from an EMBL/GenBank/DDBJ whole genome shotgun (WGS) entry which is preliminary data.</text>
</comment>
<feature type="transmembrane region" description="Helical" evidence="1">
    <location>
        <begin position="57"/>
        <end position="76"/>
    </location>
</feature>
<dbReference type="AlphaFoldDB" id="A0A021VPX8"/>
<reference evidence="2 3" key="1">
    <citation type="submission" date="2014-01" db="EMBL/GenBank/DDBJ databases">
        <title>Actinotalea ferrariae CF5-4.</title>
        <authorList>
            <person name="Chen F."/>
            <person name="Li Y."/>
            <person name="Wang G."/>
        </authorList>
    </citation>
    <scope>NUCLEOTIDE SEQUENCE [LARGE SCALE GENOMIC DNA]</scope>
    <source>
        <strain evidence="2 3">CF5-4</strain>
    </source>
</reference>